<evidence type="ECO:0000313" key="2">
    <source>
        <dbReference type="Proteomes" id="UP000295507"/>
    </source>
</evidence>
<dbReference type="EMBL" id="SMBK01000013">
    <property type="protein sequence ID" value="TCU34058.1"/>
    <property type="molecule type" value="Genomic_DNA"/>
</dbReference>
<sequence>MAVTAISIDEAFAQGSSWSQMLSVAKFHKGQIDQKLKSSRDALAKMPDWKSRKFKQELDASIRKHHESADYFEDLAGRMKAIEQESDAVSSKVVTYEG</sequence>
<protein>
    <submittedName>
        <fullName evidence="1">Uncharacterized protein</fullName>
    </submittedName>
</protein>
<gene>
    <name evidence="1" type="ORF">EV129_11341</name>
</gene>
<proteinExistence type="predicted"/>
<accession>A0A4R3REU3</accession>
<name>A0A4R3REU3_9HYPH</name>
<organism evidence="1 2">
    <name type="scientific">Rhizobium azibense</name>
    <dbReference type="NCBI Taxonomy" id="1136135"/>
    <lineage>
        <taxon>Bacteria</taxon>
        <taxon>Pseudomonadati</taxon>
        <taxon>Pseudomonadota</taxon>
        <taxon>Alphaproteobacteria</taxon>
        <taxon>Hyphomicrobiales</taxon>
        <taxon>Rhizobiaceae</taxon>
        <taxon>Rhizobium/Agrobacterium group</taxon>
        <taxon>Rhizobium</taxon>
    </lineage>
</organism>
<dbReference type="RefSeq" id="WP_132552834.1">
    <property type="nucleotide sequence ID" value="NZ_SMBK01000013.1"/>
</dbReference>
<comment type="caution">
    <text evidence="1">The sequence shown here is derived from an EMBL/GenBank/DDBJ whole genome shotgun (WGS) entry which is preliminary data.</text>
</comment>
<evidence type="ECO:0000313" key="1">
    <source>
        <dbReference type="EMBL" id="TCU34058.1"/>
    </source>
</evidence>
<reference evidence="1 2" key="1">
    <citation type="submission" date="2019-03" db="EMBL/GenBank/DDBJ databases">
        <title>Genomic Encyclopedia of Type Strains, Phase IV (KMG-V): Genome sequencing to study the core and pangenomes of soil and plant-associated prokaryotes.</title>
        <authorList>
            <person name="Whitman W."/>
        </authorList>
    </citation>
    <scope>NUCLEOTIDE SEQUENCE [LARGE SCALE GENOMIC DNA]</scope>
    <source>
        <strain evidence="1 2">IE4868</strain>
    </source>
</reference>
<dbReference type="Proteomes" id="UP000295507">
    <property type="component" value="Unassembled WGS sequence"/>
</dbReference>
<dbReference type="AlphaFoldDB" id="A0A4R3REU3"/>